<dbReference type="SUPFAM" id="SSF55277">
    <property type="entry name" value="GYF domain"/>
    <property type="match status" value="1"/>
</dbReference>
<keyword evidence="4" id="KW-1185">Reference proteome</keyword>
<feature type="compositionally biased region" description="Basic residues" evidence="1">
    <location>
        <begin position="1223"/>
        <end position="1232"/>
    </location>
</feature>
<feature type="compositionally biased region" description="Polar residues" evidence="1">
    <location>
        <begin position="1286"/>
        <end position="1302"/>
    </location>
</feature>
<feature type="region of interest" description="Disordered" evidence="1">
    <location>
        <begin position="1545"/>
        <end position="1564"/>
    </location>
</feature>
<dbReference type="PANTHER" id="PTHR47471:SF1">
    <property type="entry name" value="PROTEIN ESSENTIAL FOR POTEXVIRUS ACCUMULATION 1"/>
    <property type="match status" value="1"/>
</dbReference>
<accession>A0A9E7FRZ2</accession>
<dbReference type="Proteomes" id="UP001055439">
    <property type="component" value="Chromosome 4"/>
</dbReference>
<dbReference type="OrthoDB" id="6415790at2759"/>
<feature type="compositionally biased region" description="Basic and acidic residues" evidence="1">
    <location>
        <begin position="83"/>
        <end position="182"/>
    </location>
</feature>
<feature type="region of interest" description="Disordered" evidence="1">
    <location>
        <begin position="1577"/>
        <end position="1704"/>
    </location>
</feature>
<dbReference type="Gene3D" id="3.30.1490.40">
    <property type="match status" value="1"/>
</dbReference>
<evidence type="ECO:0000313" key="4">
    <source>
        <dbReference type="Proteomes" id="UP001055439"/>
    </source>
</evidence>
<feature type="compositionally biased region" description="Polar residues" evidence="1">
    <location>
        <begin position="1581"/>
        <end position="1629"/>
    </location>
</feature>
<dbReference type="PROSITE" id="PS50829">
    <property type="entry name" value="GYF"/>
    <property type="match status" value="1"/>
</dbReference>
<feature type="compositionally biased region" description="Basic and acidic residues" evidence="1">
    <location>
        <begin position="203"/>
        <end position="221"/>
    </location>
</feature>
<feature type="region of interest" description="Disordered" evidence="1">
    <location>
        <begin position="403"/>
        <end position="429"/>
    </location>
</feature>
<dbReference type="InterPro" id="IPR003169">
    <property type="entry name" value="GYF"/>
</dbReference>
<feature type="domain" description="GYF" evidence="2">
    <location>
        <begin position="595"/>
        <end position="646"/>
    </location>
</feature>
<dbReference type="PANTHER" id="PTHR47471">
    <property type="entry name" value="GYF DOMAIN-CONTAINING PROTEIN"/>
    <property type="match status" value="1"/>
</dbReference>
<feature type="region of interest" description="Disordered" evidence="1">
    <location>
        <begin position="1"/>
        <end position="230"/>
    </location>
</feature>
<feature type="compositionally biased region" description="Basic and acidic residues" evidence="1">
    <location>
        <begin position="1210"/>
        <end position="1222"/>
    </location>
</feature>
<feature type="compositionally biased region" description="Low complexity" evidence="1">
    <location>
        <begin position="731"/>
        <end position="749"/>
    </location>
</feature>
<dbReference type="EMBL" id="CP097506">
    <property type="protein sequence ID" value="URD98913.1"/>
    <property type="molecule type" value="Genomic_DNA"/>
</dbReference>
<feature type="region of interest" description="Disordered" evidence="1">
    <location>
        <begin position="1786"/>
        <end position="1829"/>
    </location>
</feature>
<sequence length="1855" mass="201595">MANLSNADSRRGLTVEAPPNQNPKDIQGSDNPIPLSPQWLISKAVDSKELGPHQDNRLDGVKTSGSGDDLTNTGKKKYVFRPILHDSDSGRRDNWHDEERETNSAIRRDRWREGDKEPGDARKMERWSENTSKHFSDARRAPSERWNDSGNKESDQRRESKWNTRWGPDDKESDSWREKWSDSSKGGNGTSEKGSPVPYLISHGKDINNHGKETEGDDHSSRSWRSNYLLGRGRGDSSHQLQMPVKQPNMFGYSRVRTENGISSMPTSRGRFNPIMSSPNSDAPRIQHLGLSHDKPDGASGGLSTLRYTRMKLLDIYRTTDVQSLRLSIGDFIEVPSLTQVEPLEPLAFFAPTPDESVIIKGIDKGEIVSSGAPQLSKESSAGKINPDTVLSRQSKLGSRHDLLTSGDGCKDDNVDNTKSENCGPLESPSYEKQYYQLGQFSKVDTNSNSSLFQPNEVNAKELESAAKMITKEATWLESSSRYVVPRRSQSAGDHIHGSAHDKKDFSLGVAPVELDMRSFHLQKDVESKNNVAVAPLFFRDGSQWQNTEGIGFHLDTKGDLSTKRQSTESVKEGDPFSSKDMLIARNLQPPSPEDLSLYYKDPQGQIQGPFSGGDLIGWFEAGYFGIDLQVRHASSPADAVFLPLGDVMPHLRMKAGPPPGFGVVKHSVSFDESHKGKIVSSNSIHAGLGEANIFKTGQRTMHDAATEAQNRFLESLMSGNMNGSPSDNFSVSGGIQESGGSSSSRLPSVVGESGNDMNYLLAQAKLLERQRLSLNRLSHWSGGDASSMASKTNMISDSSVAHAKLLPSAGDSSSQILQSPQHVDLLSLLHAGADKPPSRSANSAVSSHSNFANAPTVNNPIHGGVEYPSDVVSMHYNQHMPNQIRLGVQRQVLQSANQPPLPQLFMSHGDLSSCLVPPDKMLSSEINQDPRLSSLLQQQYLLSQLQLHSQTPAAQLPLLEKFMLLQQQQKQEQQQHILSKVLSGHQSHQQFGDPSYGQAPAVMPAHNSAMDHLVLQRTHEALKVNQQMPLACELTGQLSYQPNLNLQGTLDVSSVSSGPLHLPHQIIDQTAEASDAQVSLENDGSVDPATVTKPVMADSSTFSETMEKFVSLTFTEAMEKPEEVIFDTQKISQSLGDVGAVHNPPLMSQDQVLAQIGSDALNDLQPVEGSQTSHDCVSSISDQLHDTNISSVDLTDGCHTELTSNKEEVAEVQEVKKASEKKSKKQKKSKTKISSDPGKIVSGQKSSTGIGIVGPVADVSKSEVRTHTDESLCGPSFGTGGEVSFASSTEPSESQRSHISSSVNLLTCESLSGGEAESGAVGTLTSNPKATLSQWAWKSTPGLKPKSLLEIQQEEQLRAQRETSHSEIVTTATSARILSVPWAGLVTNLESKSSHDTIQAATSTLLVNSENTLKSKNSKSQLHDLLAEEVLAKSNKEDIEPFANNAEDSLLQSPSIPEAHVDTSTINDDNFVEAKDTRKARKKASKSKASGVKIPQSVVSSELSAAPSPIEKAKSTRQAQQDKDYLPAPPTGPSLGDFVLWKGDQATSVPPPAWSGDSRKPQRPIALRDIQMEQEKRSGILQQQVPIPTPVKQQPSQISHGSGTSRQLFGSSPSNTVSSIQLISQVPAQKSRDEDDLFWGPLEQTKPNPKSPGSWGIKGTTSKGASGAGSGQKPSGSRPVNQSLSSFSSPSPSVSKGRGVSVTKNSEATEFRDWCVNEWIRLTGTNDTSFLEFCIKQSTSEAEMLLRENLGSMDPNHEFIDKFLNYKEFLPSDVLEIAFQLQKSHNPSTESVSHRNSNTATATEADGAEEGLDGPSKGRAKKKGKKGQKVSASILGFNVVSNRIMMGEIQSIQD</sequence>
<proteinExistence type="predicted"/>
<feature type="compositionally biased region" description="Low complexity" evidence="1">
    <location>
        <begin position="1659"/>
        <end position="1703"/>
    </location>
</feature>
<feature type="compositionally biased region" description="Basic and acidic residues" evidence="1">
    <location>
        <begin position="403"/>
        <end position="419"/>
    </location>
</feature>
<feature type="compositionally biased region" description="Basic residues" evidence="1">
    <location>
        <begin position="1819"/>
        <end position="1829"/>
    </location>
</feature>
<feature type="compositionally biased region" description="Polar residues" evidence="1">
    <location>
        <begin position="63"/>
        <end position="73"/>
    </location>
</feature>
<dbReference type="SMART" id="SM00444">
    <property type="entry name" value="GYF"/>
    <property type="match status" value="1"/>
</dbReference>
<feature type="compositionally biased region" description="Basic and acidic residues" evidence="1">
    <location>
        <begin position="45"/>
        <end position="60"/>
    </location>
</feature>
<reference evidence="3" key="1">
    <citation type="submission" date="2022-05" db="EMBL/GenBank/DDBJ databases">
        <title>The Musa troglodytarum L. genome provides insights into the mechanism of non-climacteric behaviour and enrichment of carotenoids.</title>
        <authorList>
            <person name="Wang J."/>
        </authorList>
    </citation>
    <scope>NUCLEOTIDE SEQUENCE</scope>
    <source>
        <tissue evidence="3">Leaf</tissue>
    </source>
</reference>
<feature type="compositionally biased region" description="Basic and acidic residues" evidence="1">
    <location>
        <begin position="1261"/>
        <end position="1271"/>
    </location>
</feature>
<feature type="region of interest" description="Disordered" evidence="1">
    <location>
        <begin position="1473"/>
        <end position="1540"/>
    </location>
</feature>
<dbReference type="Pfam" id="PF02213">
    <property type="entry name" value="GYF"/>
    <property type="match status" value="1"/>
</dbReference>
<evidence type="ECO:0000259" key="2">
    <source>
        <dbReference type="PROSITE" id="PS50829"/>
    </source>
</evidence>
<feature type="region of interest" description="Disordered" evidence="1">
    <location>
        <begin position="1210"/>
        <end position="1302"/>
    </location>
</feature>
<dbReference type="CDD" id="cd00072">
    <property type="entry name" value="GYF"/>
    <property type="match status" value="1"/>
</dbReference>
<gene>
    <name evidence="3" type="ORF">MUK42_29612</name>
</gene>
<organism evidence="3 4">
    <name type="scientific">Musa troglodytarum</name>
    <name type="common">fe'i banana</name>
    <dbReference type="NCBI Taxonomy" id="320322"/>
    <lineage>
        <taxon>Eukaryota</taxon>
        <taxon>Viridiplantae</taxon>
        <taxon>Streptophyta</taxon>
        <taxon>Embryophyta</taxon>
        <taxon>Tracheophyta</taxon>
        <taxon>Spermatophyta</taxon>
        <taxon>Magnoliopsida</taxon>
        <taxon>Liliopsida</taxon>
        <taxon>Zingiberales</taxon>
        <taxon>Musaceae</taxon>
        <taxon>Musa</taxon>
    </lineage>
</organism>
<protein>
    <submittedName>
        <fullName evidence="3">GYF domain</fullName>
    </submittedName>
</protein>
<dbReference type="InterPro" id="IPR035445">
    <property type="entry name" value="GYF-like_dom_sf"/>
</dbReference>
<evidence type="ECO:0000313" key="3">
    <source>
        <dbReference type="EMBL" id="URD98913.1"/>
    </source>
</evidence>
<feature type="region of interest" description="Disordered" evidence="1">
    <location>
        <begin position="724"/>
        <end position="749"/>
    </location>
</feature>
<evidence type="ECO:0000256" key="1">
    <source>
        <dbReference type="SAM" id="MobiDB-lite"/>
    </source>
</evidence>
<name>A0A9E7FRZ2_9LILI</name>
<feature type="compositionally biased region" description="Polar residues" evidence="1">
    <location>
        <begin position="1786"/>
        <end position="1799"/>
    </location>
</feature>